<protein>
    <recommendedName>
        <fullName evidence="2">DUF7124 domain-containing protein</fullName>
    </recommendedName>
</protein>
<organism evidence="3 4">
    <name type="scientific">Halanaeroarchaeum sulfurireducens</name>
    <dbReference type="NCBI Taxonomy" id="1604004"/>
    <lineage>
        <taxon>Archaea</taxon>
        <taxon>Methanobacteriati</taxon>
        <taxon>Methanobacteriota</taxon>
        <taxon>Stenosarchaea group</taxon>
        <taxon>Halobacteria</taxon>
        <taxon>Halobacteriales</taxon>
        <taxon>Halobacteriaceae</taxon>
        <taxon>Halanaeroarchaeum</taxon>
    </lineage>
</organism>
<dbReference type="HOGENOM" id="CLU_094457_0_0_2"/>
<dbReference type="InterPro" id="IPR055548">
    <property type="entry name" value="DUF7124"/>
</dbReference>
<dbReference type="EMBL" id="CP008874">
    <property type="protein sequence ID" value="AKH98482.1"/>
    <property type="molecule type" value="Genomic_DNA"/>
</dbReference>
<dbReference type="OrthoDB" id="252856at2157"/>
<dbReference type="AlphaFoldDB" id="A0A0F7PCR2"/>
<sequence length="214" mass="23164">MTRNSTDTPTRLTDGGRPTPGVPDVSEKSTDEHDRSDADDATAESESAERQQTASGRAMPGVPQTGAASTETESSHNHGDGGGDSCGTEESHDETEHDLTTAISLRGLKRAEMPSSVVSDAKTWSDWVGVVGEASGPAMNTYFRKNAVDVDFFNDASQGPADRLARIDEGHHFYSERRVLVGLPEEKEWAEEAGWEFQSFEEVSQESGWTLENA</sequence>
<keyword evidence="4" id="KW-1185">Reference proteome</keyword>
<name>A0A0F7PCR2_9EURY</name>
<feature type="compositionally biased region" description="Polar residues" evidence="1">
    <location>
        <begin position="1"/>
        <end position="11"/>
    </location>
</feature>
<evidence type="ECO:0000259" key="2">
    <source>
        <dbReference type="Pfam" id="PF23439"/>
    </source>
</evidence>
<feature type="compositionally biased region" description="Basic and acidic residues" evidence="1">
    <location>
        <begin position="25"/>
        <end position="38"/>
    </location>
</feature>
<dbReference type="RefSeq" id="WP_050049144.1">
    <property type="nucleotide sequence ID" value="NZ_CP008874.1"/>
</dbReference>
<dbReference type="KEGG" id="hsu:HLASF_2016"/>
<dbReference type="Pfam" id="PF23439">
    <property type="entry name" value="DUF7124"/>
    <property type="match status" value="1"/>
</dbReference>
<reference evidence="3 4" key="1">
    <citation type="journal article" date="2015" name="ISME J.">
        <title>Elemental sulfur and acetate can support life of a novel strictly anaerobic haloarchaeon.</title>
        <authorList>
            <person name="Sorokin D.Y."/>
            <person name="Kublanov I.V."/>
            <person name="Gavrilov S.N."/>
            <person name="Rojo D."/>
            <person name="Roman P."/>
            <person name="Golyshin P.N."/>
            <person name="Slepak V.Z."/>
            <person name="Smedile F."/>
            <person name="Ferrer M."/>
            <person name="Messina E."/>
            <person name="La Cono V."/>
            <person name="Yakimov M.M."/>
        </authorList>
    </citation>
    <scope>NUCLEOTIDE SEQUENCE [LARGE SCALE GENOMIC DNA]</scope>
    <source>
        <strain evidence="3 4">HSR2</strain>
    </source>
</reference>
<feature type="domain" description="DUF7124" evidence="2">
    <location>
        <begin position="99"/>
        <end position="211"/>
    </location>
</feature>
<proteinExistence type="predicted"/>
<evidence type="ECO:0000256" key="1">
    <source>
        <dbReference type="SAM" id="MobiDB-lite"/>
    </source>
</evidence>
<accession>A0A0F7PCR2</accession>
<dbReference type="GeneID" id="25160168"/>
<evidence type="ECO:0000313" key="4">
    <source>
        <dbReference type="Proteomes" id="UP000069906"/>
    </source>
</evidence>
<gene>
    <name evidence="3" type="ORF">HLASF_2016</name>
</gene>
<feature type="region of interest" description="Disordered" evidence="1">
    <location>
        <begin position="1"/>
        <end position="98"/>
    </location>
</feature>
<dbReference type="Proteomes" id="UP000069906">
    <property type="component" value="Chromosome"/>
</dbReference>
<evidence type="ECO:0000313" key="3">
    <source>
        <dbReference type="EMBL" id="AKH98482.1"/>
    </source>
</evidence>